<evidence type="ECO:0000256" key="14">
    <source>
        <dbReference type="RuleBase" id="RU004024"/>
    </source>
</evidence>
<evidence type="ECO:0000256" key="7">
    <source>
        <dbReference type="ARBA" id="ARBA00022967"/>
    </source>
</evidence>
<dbReference type="EC" id="7.1.1.9" evidence="14"/>
<dbReference type="InterPro" id="IPR011759">
    <property type="entry name" value="Cyt_c_oxidase_su2_TM_dom"/>
</dbReference>
<dbReference type="SUPFAM" id="SSF81464">
    <property type="entry name" value="Cytochrome c oxidase subunit II-like, transmembrane region"/>
    <property type="match status" value="1"/>
</dbReference>
<evidence type="ECO:0000256" key="4">
    <source>
        <dbReference type="ARBA" id="ARBA00022660"/>
    </source>
</evidence>
<dbReference type="InterPro" id="IPR045187">
    <property type="entry name" value="CcO_II"/>
</dbReference>
<dbReference type="GO" id="GO:0005886">
    <property type="term" value="C:plasma membrane"/>
    <property type="evidence" value="ECO:0007669"/>
    <property type="project" value="UniProtKB-SubCell"/>
</dbReference>
<comment type="catalytic activity">
    <reaction evidence="14">
        <text>4 Fe(II)-[cytochrome c] + O2 + 8 H(+)(in) = 4 Fe(III)-[cytochrome c] + 2 H2O + 4 H(+)(out)</text>
        <dbReference type="Rhea" id="RHEA:11436"/>
        <dbReference type="Rhea" id="RHEA-COMP:10350"/>
        <dbReference type="Rhea" id="RHEA-COMP:14399"/>
        <dbReference type="ChEBI" id="CHEBI:15377"/>
        <dbReference type="ChEBI" id="CHEBI:15378"/>
        <dbReference type="ChEBI" id="CHEBI:15379"/>
        <dbReference type="ChEBI" id="CHEBI:29033"/>
        <dbReference type="ChEBI" id="CHEBI:29034"/>
        <dbReference type="EC" id="7.1.1.9"/>
    </reaction>
</comment>
<feature type="domain" description="Cytochrome oxidase subunit II transmembrane region profile" evidence="17">
    <location>
        <begin position="1"/>
        <end position="87"/>
    </location>
</feature>
<evidence type="ECO:0000256" key="13">
    <source>
        <dbReference type="RuleBase" id="RU000456"/>
    </source>
</evidence>
<evidence type="ECO:0000256" key="5">
    <source>
        <dbReference type="ARBA" id="ARBA00022692"/>
    </source>
</evidence>
<dbReference type="GO" id="GO:0042773">
    <property type="term" value="P:ATP synthesis coupled electron transport"/>
    <property type="evidence" value="ECO:0007669"/>
    <property type="project" value="TreeGrafter"/>
</dbReference>
<dbReference type="RefSeq" id="WP_084067536.1">
    <property type="nucleotide sequence ID" value="NZ_FWXY01000005.1"/>
</dbReference>
<evidence type="ECO:0000256" key="12">
    <source>
        <dbReference type="ARBA" id="ARBA00024688"/>
    </source>
</evidence>
<evidence type="ECO:0000256" key="15">
    <source>
        <dbReference type="SAM" id="Phobius"/>
    </source>
</evidence>
<dbReference type="GO" id="GO:0016491">
    <property type="term" value="F:oxidoreductase activity"/>
    <property type="evidence" value="ECO:0007669"/>
    <property type="project" value="InterPro"/>
</dbReference>
<keyword evidence="5 13" id="KW-0812">Transmembrane</keyword>
<dbReference type="SUPFAM" id="SSF49503">
    <property type="entry name" value="Cupredoxins"/>
    <property type="match status" value="1"/>
</dbReference>
<dbReference type="GO" id="GO:0005507">
    <property type="term" value="F:copper ion binding"/>
    <property type="evidence" value="ECO:0007669"/>
    <property type="project" value="InterPro"/>
</dbReference>
<feature type="transmembrane region" description="Helical" evidence="15">
    <location>
        <begin position="59"/>
        <end position="77"/>
    </location>
</feature>
<proteinExistence type="inferred from homology"/>
<evidence type="ECO:0000256" key="11">
    <source>
        <dbReference type="ARBA" id="ARBA00023136"/>
    </source>
</evidence>
<comment type="cofactor">
    <cofactor evidence="14">
        <name>Cu cation</name>
        <dbReference type="ChEBI" id="CHEBI:23378"/>
    </cofactor>
    <text evidence="14">Binds a copper A center.</text>
</comment>
<dbReference type="Proteomes" id="UP000192418">
    <property type="component" value="Unassembled WGS sequence"/>
</dbReference>
<evidence type="ECO:0000313" key="18">
    <source>
        <dbReference type="EMBL" id="SMC59846.1"/>
    </source>
</evidence>
<sequence length="202" mass="23338">MDKIINPVEQIDAAFLYIIGISLVLLTLITITMIWFVIKYRRSKHPVPADIRDNWKLEIVWTVIPTIIALSMFWVGWSSYAGLRNVPKNALEIETIAQMYSWIFVYPDGKETEDEIVVPTGRPIRLNITSDDVIHGLFIPAFRIKVDAVPGVNTYAWFYPEKPGRFFVQCTEFCGVGHADMTAILRVVPPEEFQKWLEQEEY</sequence>
<dbReference type="GO" id="GO:0004129">
    <property type="term" value="F:cytochrome-c oxidase activity"/>
    <property type="evidence" value="ECO:0007669"/>
    <property type="project" value="UniProtKB-EC"/>
</dbReference>
<evidence type="ECO:0000256" key="6">
    <source>
        <dbReference type="ARBA" id="ARBA00022723"/>
    </source>
</evidence>
<keyword evidence="8 13" id="KW-0249">Electron transport</keyword>
<reference evidence="18 19" key="1">
    <citation type="submission" date="2017-04" db="EMBL/GenBank/DDBJ databases">
        <authorList>
            <person name="Afonso C.L."/>
            <person name="Miller P.J."/>
            <person name="Scott M.A."/>
            <person name="Spackman E."/>
            <person name="Goraichik I."/>
            <person name="Dimitrov K.M."/>
            <person name="Suarez D.L."/>
            <person name="Swayne D.E."/>
        </authorList>
    </citation>
    <scope>NUCLEOTIDE SEQUENCE [LARGE SCALE GENOMIC DNA]</scope>
    <source>
        <strain evidence="18 19">DSM 3385</strain>
    </source>
</reference>
<evidence type="ECO:0000256" key="9">
    <source>
        <dbReference type="ARBA" id="ARBA00022989"/>
    </source>
</evidence>
<keyword evidence="11 15" id="KW-0472">Membrane</keyword>
<dbReference type="PROSITE" id="PS50857">
    <property type="entry name" value="COX2_CUA"/>
    <property type="match status" value="1"/>
</dbReference>
<organism evidence="18 19">
    <name type="scientific">Desulfocicer vacuolatum DSM 3385</name>
    <dbReference type="NCBI Taxonomy" id="1121400"/>
    <lineage>
        <taxon>Bacteria</taxon>
        <taxon>Pseudomonadati</taxon>
        <taxon>Thermodesulfobacteriota</taxon>
        <taxon>Desulfobacteria</taxon>
        <taxon>Desulfobacterales</taxon>
        <taxon>Desulfobacteraceae</taxon>
        <taxon>Desulfocicer</taxon>
    </lineage>
</organism>
<keyword evidence="10 14" id="KW-0186">Copper</keyword>
<evidence type="ECO:0000256" key="8">
    <source>
        <dbReference type="ARBA" id="ARBA00022982"/>
    </source>
</evidence>
<dbReference type="InterPro" id="IPR008972">
    <property type="entry name" value="Cupredoxin"/>
</dbReference>
<keyword evidence="19" id="KW-1185">Reference proteome</keyword>
<dbReference type="AlphaFoldDB" id="A0A1W2AGP2"/>
<dbReference type="PANTHER" id="PTHR22888">
    <property type="entry name" value="CYTOCHROME C OXIDASE, SUBUNIT II"/>
    <property type="match status" value="1"/>
</dbReference>
<dbReference type="NCBIfam" id="TIGR02866">
    <property type="entry name" value="CoxB"/>
    <property type="match status" value="1"/>
</dbReference>
<dbReference type="InterPro" id="IPR014222">
    <property type="entry name" value="Cyt_c_oxidase_su2"/>
</dbReference>
<dbReference type="InterPro" id="IPR036257">
    <property type="entry name" value="Cyt_c_oxidase_su2_TM_sf"/>
</dbReference>
<evidence type="ECO:0000259" key="17">
    <source>
        <dbReference type="PROSITE" id="PS50999"/>
    </source>
</evidence>
<evidence type="ECO:0000313" key="19">
    <source>
        <dbReference type="Proteomes" id="UP000192418"/>
    </source>
</evidence>
<feature type="transmembrane region" description="Helical" evidence="15">
    <location>
        <begin position="15"/>
        <end position="38"/>
    </location>
</feature>
<protein>
    <recommendedName>
        <fullName evidence="14">Cytochrome c oxidase subunit 2</fullName>
        <ecNumber evidence="14">7.1.1.9</ecNumber>
    </recommendedName>
</protein>
<evidence type="ECO:0000256" key="1">
    <source>
        <dbReference type="ARBA" id="ARBA00004141"/>
    </source>
</evidence>
<accession>A0A1W2AGP2</accession>
<dbReference type="InterPro" id="IPR002429">
    <property type="entry name" value="CcO_II-like_C"/>
</dbReference>
<dbReference type="EMBL" id="FWXY01000005">
    <property type="protein sequence ID" value="SMC59846.1"/>
    <property type="molecule type" value="Genomic_DNA"/>
</dbReference>
<dbReference type="PROSITE" id="PS00078">
    <property type="entry name" value="COX2"/>
    <property type="match status" value="1"/>
</dbReference>
<feature type="domain" description="Cytochrome oxidase subunit II copper A binding" evidence="16">
    <location>
        <begin position="88"/>
        <end position="199"/>
    </location>
</feature>
<comment type="subcellular location">
    <subcellularLocation>
        <location evidence="13">Cell membrane</location>
        <topology evidence="13">Multi-pass membrane protein</topology>
    </subcellularLocation>
    <subcellularLocation>
        <location evidence="1">Membrane</location>
        <topology evidence="1">Multi-pass membrane protein</topology>
    </subcellularLocation>
</comment>
<evidence type="ECO:0000256" key="10">
    <source>
        <dbReference type="ARBA" id="ARBA00023008"/>
    </source>
</evidence>
<dbReference type="PANTHER" id="PTHR22888:SF9">
    <property type="entry name" value="CYTOCHROME C OXIDASE SUBUNIT 2"/>
    <property type="match status" value="1"/>
</dbReference>
<dbReference type="PRINTS" id="PR01166">
    <property type="entry name" value="CYCOXIDASEII"/>
</dbReference>
<name>A0A1W2AGP2_9BACT</name>
<dbReference type="CDD" id="cd13915">
    <property type="entry name" value="CuRO_HCO_II_like_2"/>
    <property type="match status" value="1"/>
</dbReference>
<comment type="function">
    <text evidence="12 14">Subunits I and II form the functional core of the enzyme complex. Electrons originating in cytochrome c are transferred via heme a and Cu(A) to the binuclear center formed by heme a3 and Cu(B).</text>
</comment>
<dbReference type="InterPro" id="IPR001505">
    <property type="entry name" value="Copper_CuA"/>
</dbReference>
<keyword evidence="9 15" id="KW-1133">Transmembrane helix</keyword>
<dbReference type="Gene3D" id="2.60.40.420">
    <property type="entry name" value="Cupredoxins - blue copper proteins"/>
    <property type="match status" value="1"/>
</dbReference>
<keyword evidence="6 14" id="KW-0479">Metal-binding</keyword>
<dbReference type="Gene3D" id="1.10.287.90">
    <property type="match status" value="1"/>
</dbReference>
<dbReference type="OrthoDB" id="9781261at2"/>
<keyword evidence="7" id="KW-1278">Translocase</keyword>
<dbReference type="Pfam" id="PF02790">
    <property type="entry name" value="COX2_TM"/>
    <property type="match status" value="1"/>
</dbReference>
<dbReference type="Pfam" id="PF00116">
    <property type="entry name" value="COX2"/>
    <property type="match status" value="1"/>
</dbReference>
<dbReference type="STRING" id="1121400.SAMN02746065_10569"/>
<keyword evidence="3 13" id="KW-0813">Transport</keyword>
<dbReference type="PROSITE" id="PS50999">
    <property type="entry name" value="COX2_TM"/>
    <property type="match status" value="1"/>
</dbReference>
<evidence type="ECO:0000256" key="3">
    <source>
        <dbReference type="ARBA" id="ARBA00022448"/>
    </source>
</evidence>
<evidence type="ECO:0000259" key="16">
    <source>
        <dbReference type="PROSITE" id="PS50857"/>
    </source>
</evidence>
<gene>
    <name evidence="18" type="ORF">SAMN02746065_10569</name>
</gene>
<comment type="similarity">
    <text evidence="2 13">Belongs to the cytochrome c oxidase subunit 2 family.</text>
</comment>
<keyword evidence="4 13" id="KW-0679">Respiratory chain</keyword>
<evidence type="ECO:0000256" key="2">
    <source>
        <dbReference type="ARBA" id="ARBA00007866"/>
    </source>
</evidence>